<dbReference type="EMBL" id="JARBHB010000003">
    <property type="protein sequence ID" value="KAJ8889923.1"/>
    <property type="molecule type" value="Genomic_DNA"/>
</dbReference>
<evidence type="ECO:0000313" key="1">
    <source>
        <dbReference type="EMBL" id="KAJ8889923.1"/>
    </source>
</evidence>
<comment type="caution">
    <text evidence="1">The sequence shown here is derived from an EMBL/GenBank/DDBJ whole genome shotgun (WGS) entry which is preliminary data.</text>
</comment>
<organism evidence="1 2">
    <name type="scientific">Dryococelus australis</name>
    <dbReference type="NCBI Taxonomy" id="614101"/>
    <lineage>
        <taxon>Eukaryota</taxon>
        <taxon>Metazoa</taxon>
        <taxon>Ecdysozoa</taxon>
        <taxon>Arthropoda</taxon>
        <taxon>Hexapoda</taxon>
        <taxon>Insecta</taxon>
        <taxon>Pterygota</taxon>
        <taxon>Neoptera</taxon>
        <taxon>Polyneoptera</taxon>
        <taxon>Phasmatodea</taxon>
        <taxon>Verophasmatodea</taxon>
        <taxon>Anareolatae</taxon>
        <taxon>Phasmatidae</taxon>
        <taxon>Eurycanthinae</taxon>
        <taxon>Dryococelus</taxon>
    </lineage>
</organism>
<reference evidence="1 2" key="1">
    <citation type="submission" date="2023-02" db="EMBL/GenBank/DDBJ databases">
        <title>LHISI_Scaffold_Assembly.</title>
        <authorList>
            <person name="Stuart O.P."/>
            <person name="Cleave R."/>
            <person name="Magrath M.J.L."/>
            <person name="Mikheyev A.S."/>
        </authorList>
    </citation>
    <scope>NUCLEOTIDE SEQUENCE [LARGE SCALE GENOMIC DNA]</scope>
    <source>
        <strain evidence="1">Daus_M_001</strain>
        <tissue evidence="1">Leg muscle</tissue>
    </source>
</reference>
<name>A0ABQ9HZX3_9NEOP</name>
<dbReference type="Proteomes" id="UP001159363">
    <property type="component" value="Chromosome 3"/>
</dbReference>
<protein>
    <submittedName>
        <fullName evidence="1">Uncharacterized protein</fullName>
    </submittedName>
</protein>
<evidence type="ECO:0000313" key="2">
    <source>
        <dbReference type="Proteomes" id="UP001159363"/>
    </source>
</evidence>
<proteinExistence type="predicted"/>
<sequence>MNEFVEGAGDLPTVKTLREKIAAEERFSTVKADMAGKFVTVLANETTDKRGKCVFVVLFSLIEPAETEKIFLASFHFLETANC</sequence>
<keyword evidence="2" id="KW-1185">Reference proteome</keyword>
<accession>A0ABQ9HZX3</accession>
<gene>
    <name evidence="1" type="ORF">PR048_009428</name>
</gene>